<feature type="transmembrane region" description="Helical" evidence="2">
    <location>
        <begin position="42"/>
        <end position="61"/>
    </location>
</feature>
<organism evidence="3 4">
    <name type="scientific">Streptomyces viridochromogenes Tue57</name>
    <dbReference type="NCBI Taxonomy" id="1160705"/>
    <lineage>
        <taxon>Bacteria</taxon>
        <taxon>Bacillati</taxon>
        <taxon>Actinomycetota</taxon>
        <taxon>Actinomycetes</taxon>
        <taxon>Kitasatosporales</taxon>
        <taxon>Streptomycetaceae</taxon>
        <taxon>Streptomyces</taxon>
    </lineage>
</organism>
<protein>
    <submittedName>
        <fullName evidence="3">Uncharacterized protein</fullName>
    </submittedName>
</protein>
<feature type="transmembrane region" description="Helical" evidence="2">
    <location>
        <begin position="12"/>
        <end position="36"/>
    </location>
</feature>
<keyword evidence="2" id="KW-0472">Membrane</keyword>
<reference evidence="3 4" key="1">
    <citation type="journal article" date="2013" name="Genome Announc.">
        <title>Draft Genome Sequence of Streptomyces viridochromogenes Strain Tu57, Producer of Avilamycin.</title>
        <authorList>
            <person name="Gruning B.A."/>
            <person name="Erxleben A."/>
            <person name="Hahnlein A."/>
            <person name="Gunther S."/>
        </authorList>
    </citation>
    <scope>NUCLEOTIDE SEQUENCE [LARGE SCALE GENOMIC DNA]</scope>
    <source>
        <strain evidence="3 4">Tue57</strain>
    </source>
</reference>
<dbReference type="PATRIC" id="fig|1160705.3.peg.4472"/>
<sequence length="131" mass="13328">MSQYDEGHTVAGWTGFGIATVGAAVAGVGVCLVSAAWIGGGLAIAVVSLLVTWALHLAGWGKGPGPRPREQWGLRVRDLGARNGHAECWGCRLAGRGRTAAVPRQVSPAGSVASAGEPEWESETAGADVGR</sequence>
<dbReference type="Proteomes" id="UP000011205">
    <property type="component" value="Unassembled WGS sequence"/>
</dbReference>
<keyword evidence="2" id="KW-1133">Transmembrane helix</keyword>
<proteinExistence type="predicted"/>
<comment type="caution">
    <text evidence="3">The sequence shown here is derived from an EMBL/GenBank/DDBJ whole genome shotgun (WGS) entry which is preliminary data.</text>
</comment>
<dbReference type="NCBIfam" id="NF041681">
    <property type="entry name" value="HGxxPAAW"/>
    <property type="match status" value="1"/>
</dbReference>
<gene>
    <name evidence="3" type="ORF">STVIR_4521</name>
</gene>
<accession>L8PGD7</accession>
<evidence type="ECO:0000313" key="3">
    <source>
        <dbReference type="EMBL" id="ELS54462.1"/>
    </source>
</evidence>
<dbReference type="EMBL" id="AMLP01000134">
    <property type="protein sequence ID" value="ELS54462.1"/>
    <property type="molecule type" value="Genomic_DNA"/>
</dbReference>
<evidence type="ECO:0000256" key="1">
    <source>
        <dbReference type="SAM" id="MobiDB-lite"/>
    </source>
</evidence>
<name>L8PGD7_STRVR</name>
<evidence type="ECO:0000256" key="2">
    <source>
        <dbReference type="SAM" id="Phobius"/>
    </source>
</evidence>
<evidence type="ECO:0000313" key="4">
    <source>
        <dbReference type="Proteomes" id="UP000011205"/>
    </source>
</evidence>
<keyword evidence="2" id="KW-0812">Transmembrane</keyword>
<dbReference type="AlphaFoldDB" id="L8PGD7"/>
<dbReference type="RefSeq" id="WP_003999868.1">
    <property type="nucleotide sequence ID" value="NZ_AMLP01000134.1"/>
</dbReference>
<feature type="region of interest" description="Disordered" evidence="1">
    <location>
        <begin position="98"/>
        <end position="131"/>
    </location>
</feature>